<dbReference type="Gene3D" id="3.90.180.10">
    <property type="entry name" value="Medium-chain alcohol dehydrogenases, catalytic domain"/>
    <property type="match status" value="1"/>
</dbReference>
<name>A0ABU5ZEM0_9BACL</name>
<dbReference type="InterPro" id="IPR002328">
    <property type="entry name" value="ADH_Zn_CS"/>
</dbReference>
<keyword evidence="1" id="KW-0560">Oxidoreductase</keyword>
<protein>
    <submittedName>
        <fullName evidence="3">Alcohol dehydrogenase catalytic domain-containing protein</fullName>
    </submittedName>
</protein>
<proteinExistence type="predicted"/>
<dbReference type="InterPro" id="IPR013154">
    <property type="entry name" value="ADH-like_N"/>
</dbReference>
<dbReference type="InterPro" id="IPR011032">
    <property type="entry name" value="GroES-like_sf"/>
</dbReference>
<sequence>MGHEFSGTVEQIGSQVTGLKIGDRVTAIRSYPAGNAEIACQAPHSDRSVCSCFRPPKFLE</sequence>
<dbReference type="SUPFAM" id="SSF50129">
    <property type="entry name" value="GroES-like"/>
    <property type="match status" value="1"/>
</dbReference>
<comment type="caution">
    <text evidence="3">The sequence shown here is derived from an EMBL/GenBank/DDBJ whole genome shotgun (WGS) entry which is preliminary data.</text>
</comment>
<keyword evidence="4" id="KW-1185">Reference proteome</keyword>
<reference evidence="3" key="1">
    <citation type="submission" date="2023-12" db="EMBL/GenBank/DDBJ databases">
        <title>Fervidustalea candida gen. nov., sp. nov., a novel member of the family Paenibacillaceae isolated from a geothermal area.</title>
        <authorList>
            <person name="Li W.-J."/>
            <person name="Jiao J.-Y."/>
            <person name="Chen Y."/>
        </authorList>
    </citation>
    <scope>NUCLEOTIDE SEQUENCE</scope>
    <source>
        <strain evidence="3">SYSU GA230002</strain>
    </source>
</reference>
<organism evidence="3 4">
    <name type="scientific">Ferviditalea candida</name>
    <dbReference type="NCBI Taxonomy" id="3108399"/>
    <lineage>
        <taxon>Bacteria</taxon>
        <taxon>Bacillati</taxon>
        <taxon>Bacillota</taxon>
        <taxon>Bacilli</taxon>
        <taxon>Bacillales</taxon>
        <taxon>Paenibacillaceae</taxon>
        <taxon>Ferviditalea</taxon>
    </lineage>
</organism>
<feature type="domain" description="Alcohol dehydrogenase-like N-terminal" evidence="2">
    <location>
        <begin position="1"/>
        <end position="36"/>
    </location>
</feature>
<dbReference type="PROSITE" id="PS00059">
    <property type="entry name" value="ADH_ZINC"/>
    <property type="match status" value="1"/>
</dbReference>
<evidence type="ECO:0000313" key="3">
    <source>
        <dbReference type="EMBL" id="MEB3100947.1"/>
    </source>
</evidence>
<gene>
    <name evidence="3" type="ORF">VF724_04650</name>
</gene>
<accession>A0ABU5ZEM0</accession>
<dbReference type="Pfam" id="PF08240">
    <property type="entry name" value="ADH_N"/>
    <property type="match status" value="1"/>
</dbReference>
<dbReference type="Proteomes" id="UP001310386">
    <property type="component" value="Unassembled WGS sequence"/>
</dbReference>
<dbReference type="EMBL" id="JAYJLD010000005">
    <property type="protein sequence ID" value="MEB3100947.1"/>
    <property type="molecule type" value="Genomic_DNA"/>
</dbReference>
<evidence type="ECO:0000313" key="4">
    <source>
        <dbReference type="Proteomes" id="UP001310386"/>
    </source>
</evidence>
<evidence type="ECO:0000256" key="1">
    <source>
        <dbReference type="ARBA" id="ARBA00023002"/>
    </source>
</evidence>
<evidence type="ECO:0000259" key="2">
    <source>
        <dbReference type="Pfam" id="PF08240"/>
    </source>
</evidence>